<feature type="region of interest" description="Disordered" evidence="1">
    <location>
        <begin position="1"/>
        <end position="43"/>
    </location>
</feature>
<dbReference type="Proteomes" id="UP000729402">
    <property type="component" value="Unassembled WGS sequence"/>
</dbReference>
<dbReference type="AlphaFoldDB" id="A0A8J5W1W0"/>
<reference evidence="2" key="1">
    <citation type="journal article" date="2021" name="bioRxiv">
        <title>Whole Genome Assembly and Annotation of Northern Wild Rice, Zizania palustris L., Supports a Whole Genome Duplication in the Zizania Genus.</title>
        <authorList>
            <person name="Haas M."/>
            <person name="Kono T."/>
            <person name="Macchietto M."/>
            <person name="Millas R."/>
            <person name="McGilp L."/>
            <person name="Shao M."/>
            <person name="Duquette J."/>
            <person name="Hirsch C.N."/>
            <person name="Kimball J."/>
        </authorList>
    </citation>
    <scope>NUCLEOTIDE SEQUENCE</scope>
    <source>
        <tissue evidence="2">Fresh leaf tissue</tissue>
    </source>
</reference>
<reference evidence="2" key="2">
    <citation type="submission" date="2021-02" db="EMBL/GenBank/DDBJ databases">
        <authorList>
            <person name="Kimball J.A."/>
            <person name="Haas M.W."/>
            <person name="Macchietto M."/>
            <person name="Kono T."/>
            <person name="Duquette J."/>
            <person name="Shao M."/>
        </authorList>
    </citation>
    <scope>NUCLEOTIDE SEQUENCE</scope>
    <source>
        <tissue evidence="2">Fresh leaf tissue</tissue>
    </source>
</reference>
<evidence type="ECO:0000256" key="1">
    <source>
        <dbReference type="SAM" id="MobiDB-lite"/>
    </source>
</evidence>
<dbReference type="OrthoDB" id="10574181at2759"/>
<keyword evidence="3" id="KW-1185">Reference proteome</keyword>
<evidence type="ECO:0000313" key="2">
    <source>
        <dbReference type="EMBL" id="KAG8071733.1"/>
    </source>
</evidence>
<organism evidence="2 3">
    <name type="scientific">Zizania palustris</name>
    <name type="common">Northern wild rice</name>
    <dbReference type="NCBI Taxonomy" id="103762"/>
    <lineage>
        <taxon>Eukaryota</taxon>
        <taxon>Viridiplantae</taxon>
        <taxon>Streptophyta</taxon>
        <taxon>Embryophyta</taxon>
        <taxon>Tracheophyta</taxon>
        <taxon>Spermatophyta</taxon>
        <taxon>Magnoliopsida</taxon>
        <taxon>Liliopsida</taxon>
        <taxon>Poales</taxon>
        <taxon>Poaceae</taxon>
        <taxon>BOP clade</taxon>
        <taxon>Oryzoideae</taxon>
        <taxon>Oryzeae</taxon>
        <taxon>Zizaniinae</taxon>
        <taxon>Zizania</taxon>
    </lineage>
</organism>
<evidence type="ECO:0000313" key="3">
    <source>
        <dbReference type="Proteomes" id="UP000729402"/>
    </source>
</evidence>
<feature type="compositionally biased region" description="Pro residues" evidence="1">
    <location>
        <begin position="15"/>
        <end position="31"/>
    </location>
</feature>
<dbReference type="EMBL" id="JAAALK010000283">
    <property type="protein sequence ID" value="KAG8071733.1"/>
    <property type="molecule type" value="Genomic_DNA"/>
</dbReference>
<accession>A0A8J5W1W0</accession>
<protein>
    <submittedName>
        <fullName evidence="2">Uncharacterized protein</fullName>
    </submittedName>
</protein>
<sequence length="143" mass="15866">MSTGLRSGAGFRWSPSPPSQPISEPTPPEFRLPPRAAVRRRRQDDKEVFTGLAHLRTCRQGWMAVASCICVSCFFNFISHGMMVDPGAVCIGIWQFGLMKYAAVVSDQREQVKKASSCAFNKGVQSSWVIKIQDRICSSVRAL</sequence>
<comment type="caution">
    <text evidence="2">The sequence shown here is derived from an EMBL/GenBank/DDBJ whole genome shotgun (WGS) entry which is preliminary data.</text>
</comment>
<gene>
    <name evidence="2" type="ORF">GUJ93_ZPchr0006g44230</name>
</gene>
<name>A0A8J5W1W0_ZIZPA</name>
<proteinExistence type="predicted"/>